<evidence type="ECO:0000313" key="1">
    <source>
        <dbReference type="EMBL" id="KAK9949497.1"/>
    </source>
</evidence>
<dbReference type="AlphaFoldDB" id="A0AAW1YLE6"/>
<evidence type="ECO:0000313" key="2">
    <source>
        <dbReference type="Proteomes" id="UP001457282"/>
    </source>
</evidence>
<gene>
    <name evidence="1" type="ORF">M0R45_005015</name>
</gene>
<dbReference type="EMBL" id="JBEDUW010000001">
    <property type="protein sequence ID" value="KAK9949497.1"/>
    <property type="molecule type" value="Genomic_DNA"/>
</dbReference>
<reference evidence="1 2" key="1">
    <citation type="journal article" date="2023" name="G3 (Bethesda)">
        <title>A chromosome-length genome assembly and annotation of blackberry (Rubus argutus, cv. 'Hillquist').</title>
        <authorList>
            <person name="Bruna T."/>
            <person name="Aryal R."/>
            <person name="Dudchenko O."/>
            <person name="Sargent D.J."/>
            <person name="Mead D."/>
            <person name="Buti M."/>
            <person name="Cavallini A."/>
            <person name="Hytonen T."/>
            <person name="Andres J."/>
            <person name="Pham M."/>
            <person name="Weisz D."/>
            <person name="Mascagni F."/>
            <person name="Usai G."/>
            <person name="Natali L."/>
            <person name="Bassil N."/>
            <person name="Fernandez G.E."/>
            <person name="Lomsadze A."/>
            <person name="Armour M."/>
            <person name="Olukolu B."/>
            <person name="Poorten T."/>
            <person name="Britton C."/>
            <person name="Davik J."/>
            <person name="Ashrafi H."/>
            <person name="Aiden E.L."/>
            <person name="Borodovsky M."/>
            <person name="Worthington M."/>
        </authorList>
    </citation>
    <scope>NUCLEOTIDE SEQUENCE [LARGE SCALE GENOMIC DNA]</scope>
    <source>
        <strain evidence="1">PI 553951</strain>
    </source>
</reference>
<name>A0AAW1YLE6_RUBAR</name>
<comment type="caution">
    <text evidence="1">The sequence shown here is derived from an EMBL/GenBank/DDBJ whole genome shotgun (WGS) entry which is preliminary data.</text>
</comment>
<sequence length="161" mass="18536">MDGTGCKEALVLRQNPLDVYSEYYNLYGIDEHTLFLLYSTKYEPYVAEDDLKGLIGALWPTGEITQNNFFASHLVTKKRDFYFHRFILNTIEDALDAYDLIKEAHSRDPVALGGKFLSCQLGLERETYQGGAERITVYVEKSSNDLLQTIRYLDDPDNLIY</sequence>
<organism evidence="1 2">
    <name type="scientific">Rubus argutus</name>
    <name type="common">Southern blackberry</name>
    <dbReference type="NCBI Taxonomy" id="59490"/>
    <lineage>
        <taxon>Eukaryota</taxon>
        <taxon>Viridiplantae</taxon>
        <taxon>Streptophyta</taxon>
        <taxon>Embryophyta</taxon>
        <taxon>Tracheophyta</taxon>
        <taxon>Spermatophyta</taxon>
        <taxon>Magnoliopsida</taxon>
        <taxon>eudicotyledons</taxon>
        <taxon>Gunneridae</taxon>
        <taxon>Pentapetalae</taxon>
        <taxon>rosids</taxon>
        <taxon>fabids</taxon>
        <taxon>Rosales</taxon>
        <taxon>Rosaceae</taxon>
        <taxon>Rosoideae</taxon>
        <taxon>Rosoideae incertae sedis</taxon>
        <taxon>Rubus</taxon>
    </lineage>
</organism>
<keyword evidence="2" id="KW-1185">Reference proteome</keyword>
<accession>A0AAW1YLE6</accession>
<proteinExistence type="predicted"/>
<dbReference type="Proteomes" id="UP001457282">
    <property type="component" value="Unassembled WGS sequence"/>
</dbReference>
<protein>
    <submittedName>
        <fullName evidence="1">Uncharacterized protein</fullName>
    </submittedName>
</protein>